<accession>L9X7D7</accession>
<sequence>MLQETTRRRILQVAGGSLLISSIGIPASAQDDEEAIEPETEIFLEGANDGWIGVEPDSITDEENPTLVLTAGDSYEITFENIDGSNHNLEIVDGDDDVVDEYETETTDEEGDTETLEIEEITDGMAEYVCRHHDETMRGEIEVQ</sequence>
<dbReference type="Pfam" id="PF00127">
    <property type="entry name" value="Copper-bind"/>
    <property type="match status" value="1"/>
</dbReference>
<organism evidence="4 5">
    <name type="scientific">Natronococcus amylolyticus DSM 10524</name>
    <dbReference type="NCBI Taxonomy" id="1227497"/>
    <lineage>
        <taxon>Archaea</taxon>
        <taxon>Methanobacteriati</taxon>
        <taxon>Methanobacteriota</taxon>
        <taxon>Stenosarchaea group</taxon>
        <taxon>Halobacteria</taxon>
        <taxon>Halobacteriales</taxon>
        <taxon>Natrialbaceae</taxon>
        <taxon>Natronococcus</taxon>
    </lineage>
</organism>
<dbReference type="AlphaFoldDB" id="L9X7D7"/>
<reference evidence="4 5" key="1">
    <citation type="journal article" date="2014" name="PLoS Genet.">
        <title>Phylogenetically driven sequencing of extremely halophilic archaea reveals strategies for static and dynamic osmo-response.</title>
        <authorList>
            <person name="Becker E.A."/>
            <person name="Seitzer P.M."/>
            <person name="Tritt A."/>
            <person name="Larsen D."/>
            <person name="Krusor M."/>
            <person name="Yao A.I."/>
            <person name="Wu D."/>
            <person name="Madern D."/>
            <person name="Eisen J.A."/>
            <person name="Darling A.E."/>
            <person name="Facciotti M.T."/>
        </authorList>
    </citation>
    <scope>NUCLEOTIDE SEQUENCE [LARGE SCALE GENOMIC DNA]</scope>
    <source>
        <strain evidence="4 5">DSM 10524</strain>
    </source>
</reference>
<dbReference type="GO" id="GO:0005507">
    <property type="term" value="F:copper ion binding"/>
    <property type="evidence" value="ECO:0007669"/>
    <property type="project" value="InterPro"/>
</dbReference>
<dbReference type="Gene3D" id="2.60.40.420">
    <property type="entry name" value="Cupredoxins - blue copper proteins"/>
    <property type="match status" value="1"/>
</dbReference>
<proteinExistence type="predicted"/>
<dbReference type="STRING" id="1227497.C491_13327"/>
<dbReference type="RefSeq" id="WP_005557031.1">
    <property type="nucleotide sequence ID" value="NZ_AOIB01000027.1"/>
</dbReference>
<evidence type="ECO:0000256" key="1">
    <source>
        <dbReference type="ARBA" id="ARBA00022723"/>
    </source>
</evidence>
<dbReference type="Proteomes" id="UP000011688">
    <property type="component" value="Unassembled WGS sequence"/>
</dbReference>
<dbReference type="SUPFAM" id="SSF49503">
    <property type="entry name" value="Cupredoxins"/>
    <property type="match status" value="1"/>
</dbReference>
<feature type="domain" description="Blue (type 1) copper" evidence="3">
    <location>
        <begin position="71"/>
        <end position="144"/>
    </location>
</feature>
<dbReference type="EMBL" id="AOIB01000027">
    <property type="protein sequence ID" value="ELY56523.1"/>
    <property type="molecule type" value="Genomic_DNA"/>
</dbReference>
<keyword evidence="2" id="KW-0186">Copper</keyword>
<dbReference type="eggNOG" id="arCOG03914">
    <property type="taxonomic scope" value="Archaea"/>
</dbReference>
<evidence type="ECO:0000259" key="3">
    <source>
        <dbReference type="Pfam" id="PF00127"/>
    </source>
</evidence>
<evidence type="ECO:0000313" key="4">
    <source>
        <dbReference type="EMBL" id="ELY56523.1"/>
    </source>
</evidence>
<gene>
    <name evidence="4" type="ORF">C491_13327</name>
</gene>
<name>L9X7D7_9EURY</name>
<dbReference type="InterPro" id="IPR000923">
    <property type="entry name" value="BlueCu_1"/>
</dbReference>
<protein>
    <submittedName>
        <fullName evidence="4">Blue (Type 1) copper domain-containing protein</fullName>
    </submittedName>
</protein>
<keyword evidence="1" id="KW-0479">Metal-binding</keyword>
<dbReference type="GO" id="GO:0009055">
    <property type="term" value="F:electron transfer activity"/>
    <property type="evidence" value="ECO:0007669"/>
    <property type="project" value="InterPro"/>
</dbReference>
<comment type="caution">
    <text evidence="4">The sequence shown here is derived from an EMBL/GenBank/DDBJ whole genome shotgun (WGS) entry which is preliminary data.</text>
</comment>
<evidence type="ECO:0000313" key="5">
    <source>
        <dbReference type="Proteomes" id="UP000011688"/>
    </source>
</evidence>
<dbReference type="InterPro" id="IPR008972">
    <property type="entry name" value="Cupredoxin"/>
</dbReference>
<evidence type="ECO:0000256" key="2">
    <source>
        <dbReference type="ARBA" id="ARBA00023008"/>
    </source>
</evidence>
<dbReference type="OrthoDB" id="6744at2157"/>
<keyword evidence="5" id="KW-1185">Reference proteome</keyword>